<evidence type="ECO:0000313" key="1">
    <source>
        <dbReference type="EMBL" id="TDD79056.1"/>
    </source>
</evidence>
<dbReference type="EMBL" id="SMKU01000185">
    <property type="protein sequence ID" value="TDD79056.1"/>
    <property type="molecule type" value="Genomic_DNA"/>
</dbReference>
<gene>
    <name evidence="1" type="ORF">E1298_28675</name>
</gene>
<accession>A0A4R5B449</accession>
<proteinExistence type="predicted"/>
<dbReference type="Proteomes" id="UP000294513">
    <property type="component" value="Unassembled WGS sequence"/>
</dbReference>
<keyword evidence="2" id="KW-1185">Reference proteome</keyword>
<dbReference type="AlphaFoldDB" id="A0A4R5B449"/>
<reference evidence="1 2" key="1">
    <citation type="submission" date="2019-03" db="EMBL/GenBank/DDBJ databases">
        <title>Draft genome sequences of novel Actinobacteria.</title>
        <authorList>
            <person name="Sahin N."/>
            <person name="Ay H."/>
            <person name="Saygin H."/>
        </authorList>
    </citation>
    <scope>NUCLEOTIDE SEQUENCE [LARGE SCALE GENOMIC DNA]</scope>
    <source>
        <strain evidence="1 2">H3C3</strain>
    </source>
</reference>
<evidence type="ECO:0008006" key="3">
    <source>
        <dbReference type="Google" id="ProtNLM"/>
    </source>
</evidence>
<dbReference type="RefSeq" id="WP_131898681.1">
    <property type="nucleotide sequence ID" value="NZ_SMKU01000185.1"/>
</dbReference>
<protein>
    <recommendedName>
        <fullName evidence="3">SMI1/KNR4 family protein</fullName>
    </recommendedName>
</protein>
<evidence type="ECO:0000313" key="2">
    <source>
        <dbReference type="Proteomes" id="UP000294513"/>
    </source>
</evidence>
<dbReference type="OrthoDB" id="3482692at2"/>
<comment type="caution">
    <text evidence="1">The sequence shown here is derived from an EMBL/GenBank/DDBJ whole genome shotgun (WGS) entry which is preliminary data.</text>
</comment>
<sequence length="139" mass="15716">MDDMHIGGLIIPPALIALIRAGKWVPPVREQLYLEVFGEVPEMPYFYNESDLLRQNESWQRMNIQDVFGEVVAGESLGVSPRQSVVIADLGPDMPVILDYRETRKNPRVLYLKFSESPKWVQVAADIQDLIGNLYGAAE</sequence>
<organism evidence="1 2">
    <name type="scientific">Actinomadura rubrisoli</name>
    <dbReference type="NCBI Taxonomy" id="2530368"/>
    <lineage>
        <taxon>Bacteria</taxon>
        <taxon>Bacillati</taxon>
        <taxon>Actinomycetota</taxon>
        <taxon>Actinomycetes</taxon>
        <taxon>Streptosporangiales</taxon>
        <taxon>Thermomonosporaceae</taxon>
        <taxon>Actinomadura</taxon>
    </lineage>
</organism>
<name>A0A4R5B449_9ACTN</name>